<dbReference type="Proteomes" id="UP001642484">
    <property type="component" value="Unassembled WGS sequence"/>
</dbReference>
<proteinExistence type="predicted"/>
<sequence>MNRFGERLEESGCPEQLSDAALGHLLWKPSPFQQSGAQVQCTIDLPEACILDGVITVRSSSGLPENLQTCSETGRNRHQLKHSATLGQWLDAELDKQTVGFVLNLPESGDNVWHNLHWIVPATARLYGKAKTSLGVRAPRDVLLILLFDAYEFREDDQQANLTEVRCKCFRCNGTNWFFIIIIRFTMFLYVLGMWQQLLLDRNHSAQEKRAARRLPSFIRHCRSSTSSSGWLGTAFKGNSCLEAFFRYPFV</sequence>
<evidence type="ECO:0000313" key="3">
    <source>
        <dbReference type="Proteomes" id="UP001642484"/>
    </source>
</evidence>
<reference evidence="2 3" key="1">
    <citation type="submission" date="2024-02" db="EMBL/GenBank/DDBJ databases">
        <authorList>
            <person name="Chen Y."/>
            <person name="Shah S."/>
            <person name="Dougan E. K."/>
            <person name="Thang M."/>
            <person name="Chan C."/>
        </authorList>
    </citation>
    <scope>NUCLEOTIDE SEQUENCE [LARGE SCALE GENOMIC DNA]</scope>
</reference>
<evidence type="ECO:0000313" key="2">
    <source>
        <dbReference type="EMBL" id="CAK9011233.1"/>
    </source>
</evidence>
<organism evidence="2 3">
    <name type="scientific">Durusdinium trenchii</name>
    <dbReference type="NCBI Taxonomy" id="1381693"/>
    <lineage>
        <taxon>Eukaryota</taxon>
        <taxon>Sar</taxon>
        <taxon>Alveolata</taxon>
        <taxon>Dinophyceae</taxon>
        <taxon>Suessiales</taxon>
        <taxon>Symbiodiniaceae</taxon>
        <taxon>Durusdinium</taxon>
    </lineage>
</organism>
<accession>A0ABP0JA13</accession>
<comment type="caution">
    <text evidence="2">The sequence shown here is derived from an EMBL/GenBank/DDBJ whole genome shotgun (WGS) entry which is preliminary data.</text>
</comment>
<keyword evidence="1" id="KW-0472">Membrane</keyword>
<keyword evidence="3" id="KW-1185">Reference proteome</keyword>
<keyword evidence="1" id="KW-0812">Transmembrane</keyword>
<protein>
    <submittedName>
        <fullName evidence="2">Uncharacterized protein</fullName>
    </submittedName>
</protein>
<name>A0ABP0JA13_9DINO</name>
<dbReference type="EMBL" id="CAXAMN010004847">
    <property type="protein sequence ID" value="CAK9011233.1"/>
    <property type="molecule type" value="Genomic_DNA"/>
</dbReference>
<keyword evidence="1" id="KW-1133">Transmembrane helix</keyword>
<gene>
    <name evidence="2" type="ORF">CCMP2556_LOCUS10371</name>
</gene>
<feature type="transmembrane region" description="Helical" evidence="1">
    <location>
        <begin position="177"/>
        <end position="200"/>
    </location>
</feature>
<evidence type="ECO:0000256" key="1">
    <source>
        <dbReference type="SAM" id="Phobius"/>
    </source>
</evidence>